<feature type="transmembrane region" description="Helical" evidence="1">
    <location>
        <begin position="12"/>
        <end position="35"/>
    </location>
</feature>
<organism evidence="2 3">
    <name type="scientific">Anaeromyxobacter dehalogenans (strain ATCC BAA-258 / DSM 21875 / 2CP-1)</name>
    <dbReference type="NCBI Taxonomy" id="455488"/>
    <lineage>
        <taxon>Bacteria</taxon>
        <taxon>Pseudomonadati</taxon>
        <taxon>Myxococcota</taxon>
        <taxon>Myxococcia</taxon>
        <taxon>Myxococcales</taxon>
        <taxon>Cystobacterineae</taxon>
        <taxon>Anaeromyxobacteraceae</taxon>
        <taxon>Anaeromyxobacter</taxon>
    </lineage>
</organism>
<name>B8JC15_ANAD2</name>
<keyword evidence="1" id="KW-0472">Membrane</keyword>
<evidence type="ECO:0000256" key="1">
    <source>
        <dbReference type="SAM" id="Phobius"/>
    </source>
</evidence>
<keyword evidence="1" id="KW-0812">Transmembrane</keyword>
<protein>
    <recommendedName>
        <fullName evidence="4">Transmembrane protein</fullName>
    </recommendedName>
</protein>
<dbReference type="Proteomes" id="UP000007089">
    <property type="component" value="Chromosome"/>
</dbReference>
<gene>
    <name evidence="2" type="ordered locus">A2cp1_0580</name>
</gene>
<feature type="transmembrane region" description="Helical" evidence="1">
    <location>
        <begin position="85"/>
        <end position="108"/>
    </location>
</feature>
<feature type="transmembrane region" description="Helical" evidence="1">
    <location>
        <begin position="41"/>
        <end position="64"/>
    </location>
</feature>
<dbReference type="HOGENOM" id="CLU_1682982_0_0_7"/>
<keyword evidence="3" id="KW-1185">Reference proteome</keyword>
<accession>B8JC15</accession>
<evidence type="ECO:0000313" key="2">
    <source>
        <dbReference type="EMBL" id="ACL63937.1"/>
    </source>
</evidence>
<dbReference type="AlphaFoldDB" id="B8JC15"/>
<dbReference type="EMBL" id="CP001359">
    <property type="protein sequence ID" value="ACL63937.1"/>
    <property type="molecule type" value="Genomic_DNA"/>
</dbReference>
<reference evidence="2" key="1">
    <citation type="submission" date="2009-01" db="EMBL/GenBank/DDBJ databases">
        <title>Complete sequence of Anaeromyxobacter dehalogenans 2CP-1.</title>
        <authorList>
            <consortium name="US DOE Joint Genome Institute"/>
            <person name="Lucas S."/>
            <person name="Copeland A."/>
            <person name="Lapidus A."/>
            <person name="Glavina del Rio T."/>
            <person name="Dalin E."/>
            <person name="Tice H."/>
            <person name="Bruce D."/>
            <person name="Goodwin L."/>
            <person name="Pitluck S."/>
            <person name="Saunders E."/>
            <person name="Brettin T."/>
            <person name="Detter J.C."/>
            <person name="Han C."/>
            <person name="Larimer F."/>
            <person name="Land M."/>
            <person name="Hauser L."/>
            <person name="Kyrpides N."/>
            <person name="Ovchinnikova G."/>
            <person name="Beliaev A.S."/>
            <person name="Richardson P."/>
        </authorList>
    </citation>
    <scope>NUCLEOTIDE SEQUENCE</scope>
    <source>
        <strain evidence="2">2CP-1</strain>
    </source>
</reference>
<sequence>MDRSPERRNAVIIWRALAAAPVLFLAVAFAFPLAGESAPDIAQPLLLVLTVAVGVEVAVSWLWAVRMRPAATPTGPALTRERLALTRLIVATALCEGAALFAVVVFMVTRDTRALPPWAIAFAALVSHFPGDRHWARLSREPGAAGTRSNPLMRE</sequence>
<evidence type="ECO:0008006" key="4">
    <source>
        <dbReference type="Google" id="ProtNLM"/>
    </source>
</evidence>
<dbReference type="RefSeq" id="WP_012631984.1">
    <property type="nucleotide sequence ID" value="NC_011891.1"/>
</dbReference>
<evidence type="ECO:0000313" key="3">
    <source>
        <dbReference type="Proteomes" id="UP000007089"/>
    </source>
</evidence>
<keyword evidence="1" id="KW-1133">Transmembrane helix</keyword>
<proteinExistence type="predicted"/>
<dbReference type="KEGG" id="acp:A2cp1_0580"/>